<dbReference type="RefSeq" id="WP_097280708.1">
    <property type="nucleotide sequence ID" value="NZ_OCNJ01000009.1"/>
</dbReference>
<feature type="region of interest" description="Disordered" evidence="1">
    <location>
        <begin position="50"/>
        <end position="91"/>
    </location>
</feature>
<proteinExistence type="predicted"/>
<dbReference type="EMBL" id="OCNJ01000009">
    <property type="protein sequence ID" value="SOD99509.1"/>
    <property type="molecule type" value="Genomic_DNA"/>
</dbReference>
<reference evidence="3 4" key="1">
    <citation type="submission" date="2017-09" db="EMBL/GenBank/DDBJ databases">
        <authorList>
            <person name="Ehlers B."/>
            <person name="Leendertz F.H."/>
        </authorList>
    </citation>
    <scope>NUCLEOTIDE SEQUENCE [LARGE SCALE GENOMIC DNA]</scope>
    <source>
        <strain evidence="3 4">USBA 140</strain>
    </source>
</reference>
<dbReference type="Proteomes" id="UP000219621">
    <property type="component" value="Unassembled WGS sequence"/>
</dbReference>
<keyword evidence="4" id="KW-1185">Reference proteome</keyword>
<accession>A0A286GWP7</accession>
<gene>
    <name evidence="3" type="ORF">SAMN05421508_10938</name>
</gene>
<evidence type="ECO:0000256" key="1">
    <source>
        <dbReference type="SAM" id="MobiDB-lite"/>
    </source>
</evidence>
<protein>
    <submittedName>
        <fullName evidence="3">Uncharacterized protein</fullName>
    </submittedName>
</protein>
<evidence type="ECO:0000313" key="3">
    <source>
        <dbReference type="EMBL" id="SOD99509.1"/>
    </source>
</evidence>
<evidence type="ECO:0000256" key="2">
    <source>
        <dbReference type="SAM" id="SignalP"/>
    </source>
</evidence>
<evidence type="ECO:0000313" key="4">
    <source>
        <dbReference type="Proteomes" id="UP000219621"/>
    </source>
</evidence>
<feature type="chain" id="PRO_5012515873" evidence="2">
    <location>
        <begin position="24"/>
        <end position="111"/>
    </location>
</feature>
<sequence length="111" mass="10918">MSTKTLALWLSLAAQAASGAAAAQDAAPSPAAADLGSVFGRSIDADTARGAAAPLQQVPGTATAPGKLGPPEAAASPLPRDASPRDLTESIGLDAVHDFLTPTVTRRGGAF</sequence>
<organism evidence="3 4">
    <name type="scientific">Caenispirillum bisanense</name>
    <dbReference type="NCBI Taxonomy" id="414052"/>
    <lineage>
        <taxon>Bacteria</taxon>
        <taxon>Pseudomonadati</taxon>
        <taxon>Pseudomonadota</taxon>
        <taxon>Alphaproteobacteria</taxon>
        <taxon>Rhodospirillales</taxon>
        <taxon>Novispirillaceae</taxon>
        <taxon>Caenispirillum</taxon>
    </lineage>
</organism>
<dbReference type="AlphaFoldDB" id="A0A286GWP7"/>
<keyword evidence="2" id="KW-0732">Signal</keyword>
<feature type="signal peptide" evidence="2">
    <location>
        <begin position="1"/>
        <end position="23"/>
    </location>
</feature>
<name>A0A286GWP7_9PROT</name>